<feature type="transmembrane region" description="Helical" evidence="5">
    <location>
        <begin position="6"/>
        <end position="31"/>
    </location>
</feature>
<keyword evidence="7" id="KW-1185">Reference proteome</keyword>
<dbReference type="GO" id="GO:0016020">
    <property type="term" value="C:membrane"/>
    <property type="evidence" value="ECO:0007669"/>
    <property type="project" value="UniProtKB-SubCell"/>
</dbReference>
<dbReference type="EMBL" id="HE601320">
    <property type="protein sequence ID" value="CAP26875.2"/>
    <property type="molecule type" value="Genomic_DNA"/>
</dbReference>
<evidence type="ECO:0000256" key="2">
    <source>
        <dbReference type="ARBA" id="ARBA00022692"/>
    </source>
</evidence>
<dbReference type="Gene3D" id="1.20.1070.10">
    <property type="entry name" value="Rhodopsin 7-helix transmembrane proteins"/>
    <property type="match status" value="1"/>
</dbReference>
<feature type="transmembrane region" description="Helical" evidence="5">
    <location>
        <begin position="43"/>
        <end position="65"/>
    </location>
</feature>
<evidence type="ECO:0000313" key="8">
    <source>
        <dbReference type="WormBase" id="CBG06592"/>
    </source>
</evidence>
<comment type="subcellular location">
    <subcellularLocation>
        <location evidence="1">Membrane</location>
    </subcellularLocation>
</comment>
<dbReference type="HOGENOM" id="CLU_957216_0_0_1"/>
<feature type="transmembrane region" description="Helical" evidence="5">
    <location>
        <begin position="254"/>
        <end position="273"/>
    </location>
</feature>
<dbReference type="PANTHER" id="PTHR23360:SF6">
    <property type="entry name" value="G_PROTEIN_RECEP_F1_2 DOMAIN-CONTAINING PROTEIN"/>
    <property type="match status" value="1"/>
</dbReference>
<dbReference type="eggNOG" id="ENOG502THSW">
    <property type="taxonomic scope" value="Eukaryota"/>
</dbReference>
<accession>A8X2L5</accession>
<evidence type="ECO:0000256" key="5">
    <source>
        <dbReference type="SAM" id="Phobius"/>
    </source>
</evidence>
<keyword evidence="2 5" id="KW-0812">Transmembrane</keyword>
<feature type="transmembrane region" description="Helical" evidence="5">
    <location>
        <begin position="120"/>
        <end position="140"/>
    </location>
</feature>
<name>A8X2L5_CAEBR</name>
<sequence length="291" mass="34260">MYRWNQILIACHKSFFIVFGLFGNIHLIYIILSTPTFRTKSSLLQCIQSLAHVFCIMSSFLDVYLMITDTGILRETCFHTIFPVVFSYCIQSTIMVFILSDILIIVSFPLIHRNFPTWKYVTAMTLGPIAWGTFIVIWGFQDENYEILRLCSSYTALQRPVRRVLAAVTVASNSISLIIFLILIIVFWKKESPGNIWRASCVRQIQYGELQNHASFESVCSHFHLFKLLQLSFYKYIHNLRLFWRRSEQYSWEYFYIINVFLFAHILYNYLAIKGVSKTIYWIILQVGQHS</sequence>
<dbReference type="WormBase" id="CBG06592">
    <property type="protein sequence ID" value="CBP31559"/>
    <property type="gene ID" value="WBGene00028842"/>
    <property type="gene designation" value="Cbr-srsx-8"/>
</dbReference>
<dbReference type="STRING" id="6238.A8X2L5"/>
<feature type="transmembrane region" description="Helical" evidence="5">
    <location>
        <begin position="164"/>
        <end position="188"/>
    </location>
</feature>
<keyword evidence="4 5" id="KW-0472">Membrane</keyword>
<organism evidence="6 7">
    <name type="scientific">Caenorhabditis briggsae</name>
    <dbReference type="NCBI Taxonomy" id="6238"/>
    <lineage>
        <taxon>Eukaryota</taxon>
        <taxon>Metazoa</taxon>
        <taxon>Ecdysozoa</taxon>
        <taxon>Nematoda</taxon>
        <taxon>Chromadorea</taxon>
        <taxon>Rhabditida</taxon>
        <taxon>Rhabditina</taxon>
        <taxon>Rhabditomorpha</taxon>
        <taxon>Rhabditoidea</taxon>
        <taxon>Rhabditidae</taxon>
        <taxon>Peloderinae</taxon>
        <taxon>Caenorhabditis</taxon>
    </lineage>
</organism>
<dbReference type="InterPro" id="IPR000276">
    <property type="entry name" value="GPCR_Rhodpsn"/>
</dbReference>
<evidence type="ECO:0000256" key="4">
    <source>
        <dbReference type="ARBA" id="ARBA00023136"/>
    </source>
</evidence>
<dbReference type="Pfam" id="PF10320">
    <property type="entry name" value="7TM_GPCR_Srsx"/>
    <property type="match status" value="1"/>
</dbReference>
<proteinExistence type="predicted"/>
<dbReference type="InterPro" id="IPR047130">
    <property type="entry name" value="7TM_GPCR_Srsx_nematod"/>
</dbReference>
<evidence type="ECO:0000256" key="3">
    <source>
        <dbReference type="ARBA" id="ARBA00022989"/>
    </source>
</evidence>
<dbReference type="AlphaFoldDB" id="A8X2L5"/>
<keyword evidence="3 5" id="KW-1133">Transmembrane helix</keyword>
<dbReference type="InterPro" id="IPR019424">
    <property type="entry name" value="7TM_GPCR_Srsx"/>
</dbReference>
<evidence type="ECO:0000313" key="7">
    <source>
        <dbReference type="Proteomes" id="UP000008549"/>
    </source>
</evidence>
<protein>
    <submittedName>
        <fullName evidence="6">Protein CBR-SRSX-8</fullName>
    </submittedName>
</protein>
<reference evidence="6 7" key="2">
    <citation type="journal article" date="2011" name="PLoS Genet.">
        <title>Caenorhabditis briggsae recombinant inbred line genotypes reveal inter-strain incompatibility and the evolution of recombination.</title>
        <authorList>
            <person name="Ross J.A."/>
            <person name="Koboldt D.C."/>
            <person name="Staisch J.E."/>
            <person name="Chamberlin H.M."/>
            <person name="Gupta B.P."/>
            <person name="Miller R.D."/>
            <person name="Baird S.E."/>
            <person name="Haag E.S."/>
        </authorList>
    </citation>
    <scope>NUCLEOTIDE SEQUENCE [LARGE SCALE GENOMIC DNA]</scope>
    <source>
        <strain evidence="6 7">AF16</strain>
    </source>
</reference>
<dbReference type="Proteomes" id="UP000008549">
    <property type="component" value="Unassembled WGS sequence"/>
</dbReference>
<dbReference type="SMART" id="SM01381">
    <property type="entry name" value="7TM_GPCR_Srsx"/>
    <property type="match status" value="1"/>
</dbReference>
<dbReference type="PANTHER" id="PTHR23360">
    <property type="entry name" value="G-PROTEIN COUPLED RECEPTORS FAMILY 1 PROFILE DOMAIN-CONTAINING PROTEIN-RELATED"/>
    <property type="match status" value="1"/>
</dbReference>
<evidence type="ECO:0000313" key="6">
    <source>
        <dbReference type="EMBL" id="CAP26875.2"/>
    </source>
</evidence>
<evidence type="ECO:0000256" key="1">
    <source>
        <dbReference type="ARBA" id="ARBA00004370"/>
    </source>
</evidence>
<dbReference type="FunCoup" id="A8X2L5">
    <property type="interactions" value="31"/>
</dbReference>
<dbReference type="InParanoid" id="A8X2L5"/>
<gene>
    <name evidence="8" type="primary">srsx-8</name>
    <name evidence="6" type="synonym">Cbr-srsx-8</name>
    <name evidence="8" type="ORF">CBG06592</name>
    <name evidence="6" type="ORF">CBG_06592</name>
</gene>
<reference evidence="6 7" key="1">
    <citation type="journal article" date="2003" name="PLoS Biol.">
        <title>The genome sequence of Caenorhabditis briggsae: a platform for comparative genomics.</title>
        <authorList>
            <person name="Stein L.D."/>
            <person name="Bao Z."/>
            <person name="Blasiar D."/>
            <person name="Blumenthal T."/>
            <person name="Brent M.R."/>
            <person name="Chen N."/>
            <person name="Chinwalla A."/>
            <person name="Clarke L."/>
            <person name="Clee C."/>
            <person name="Coghlan A."/>
            <person name="Coulson A."/>
            <person name="D'Eustachio P."/>
            <person name="Fitch D.H."/>
            <person name="Fulton L.A."/>
            <person name="Fulton R.E."/>
            <person name="Griffiths-Jones S."/>
            <person name="Harris T.W."/>
            <person name="Hillier L.W."/>
            <person name="Kamath R."/>
            <person name="Kuwabara P.E."/>
            <person name="Mardis E.R."/>
            <person name="Marra M.A."/>
            <person name="Miner T.L."/>
            <person name="Minx P."/>
            <person name="Mullikin J.C."/>
            <person name="Plumb R.W."/>
            <person name="Rogers J."/>
            <person name="Schein J.E."/>
            <person name="Sohrmann M."/>
            <person name="Spieth J."/>
            <person name="Stajich J.E."/>
            <person name="Wei C."/>
            <person name="Willey D."/>
            <person name="Wilson R.K."/>
            <person name="Durbin R."/>
            <person name="Waterston R.H."/>
        </authorList>
    </citation>
    <scope>NUCLEOTIDE SEQUENCE [LARGE SCALE GENOMIC DNA]</scope>
    <source>
        <strain evidence="6 7">AF16</strain>
    </source>
</reference>
<feature type="transmembrane region" description="Helical" evidence="5">
    <location>
        <begin position="85"/>
        <end position="108"/>
    </location>
</feature>
<dbReference type="OMA" id="YTIIWRS"/>
<dbReference type="GO" id="GO:0004930">
    <property type="term" value="F:G protein-coupled receptor activity"/>
    <property type="evidence" value="ECO:0007669"/>
    <property type="project" value="InterPro"/>
</dbReference>